<keyword evidence="6 9" id="KW-0235">DNA replication</keyword>
<dbReference type="Pfam" id="PF00712">
    <property type="entry name" value="DNA_pol3_beta"/>
    <property type="match status" value="1"/>
</dbReference>
<dbReference type="EMBL" id="PFCJ01000015">
    <property type="protein sequence ID" value="PIR72417.1"/>
    <property type="molecule type" value="Genomic_DNA"/>
</dbReference>
<evidence type="ECO:0000256" key="4">
    <source>
        <dbReference type="ARBA" id="ARBA00022679"/>
    </source>
</evidence>
<evidence type="ECO:0000256" key="9">
    <source>
        <dbReference type="PIRNR" id="PIRNR000804"/>
    </source>
</evidence>
<evidence type="ECO:0000256" key="2">
    <source>
        <dbReference type="ARBA" id="ARBA00010752"/>
    </source>
</evidence>
<dbReference type="InterPro" id="IPR001001">
    <property type="entry name" value="DNA_polIII_beta"/>
</dbReference>
<dbReference type="Pfam" id="PF02768">
    <property type="entry name" value="DNA_pol3_beta_3"/>
    <property type="match status" value="1"/>
</dbReference>
<dbReference type="Pfam" id="PF02767">
    <property type="entry name" value="DNA_pol3_beta_2"/>
    <property type="match status" value="1"/>
</dbReference>
<evidence type="ECO:0000256" key="3">
    <source>
        <dbReference type="ARBA" id="ARBA00022490"/>
    </source>
</evidence>
<dbReference type="PANTHER" id="PTHR30478:SF0">
    <property type="entry name" value="BETA SLIDING CLAMP"/>
    <property type="match status" value="1"/>
</dbReference>
<comment type="caution">
    <text evidence="13">The sequence shown here is derived from an EMBL/GenBank/DDBJ whole genome shotgun (WGS) entry which is preliminary data.</text>
</comment>
<dbReference type="CDD" id="cd00140">
    <property type="entry name" value="beta_clamp"/>
    <property type="match status" value="1"/>
</dbReference>
<evidence type="ECO:0000256" key="7">
    <source>
        <dbReference type="ARBA" id="ARBA00022932"/>
    </source>
</evidence>
<dbReference type="GO" id="GO:0008408">
    <property type="term" value="F:3'-5' exonuclease activity"/>
    <property type="evidence" value="ECO:0007669"/>
    <property type="project" value="InterPro"/>
</dbReference>
<dbReference type="InterPro" id="IPR022637">
    <property type="entry name" value="DNA_polIII_beta_cen"/>
</dbReference>
<dbReference type="Proteomes" id="UP000228756">
    <property type="component" value="Unassembled WGS sequence"/>
</dbReference>
<keyword evidence="3 9" id="KW-0963">Cytoplasm</keyword>
<dbReference type="PIRSF" id="PIRSF000804">
    <property type="entry name" value="DNA_pol_III_b"/>
    <property type="match status" value="1"/>
</dbReference>
<evidence type="ECO:0000313" key="14">
    <source>
        <dbReference type="Proteomes" id="UP000228756"/>
    </source>
</evidence>
<dbReference type="GO" id="GO:0003677">
    <property type="term" value="F:DNA binding"/>
    <property type="evidence" value="ECO:0007669"/>
    <property type="project" value="UniProtKB-UniRule"/>
</dbReference>
<evidence type="ECO:0000259" key="11">
    <source>
        <dbReference type="Pfam" id="PF02767"/>
    </source>
</evidence>
<dbReference type="GO" id="GO:0006271">
    <property type="term" value="P:DNA strand elongation involved in DNA replication"/>
    <property type="evidence" value="ECO:0007669"/>
    <property type="project" value="TreeGrafter"/>
</dbReference>
<organism evidence="13 14">
    <name type="scientific">Candidatus Nealsonbacteria bacterium CG10_big_fil_rev_8_21_14_0_10_36_24</name>
    <dbReference type="NCBI Taxonomy" id="1974710"/>
    <lineage>
        <taxon>Bacteria</taxon>
        <taxon>Candidatus Nealsoniibacteriota</taxon>
    </lineage>
</organism>
<dbReference type="AlphaFoldDB" id="A0A2M6NS58"/>
<dbReference type="GO" id="GO:0003887">
    <property type="term" value="F:DNA-directed DNA polymerase activity"/>
    <property type="evidence" value="ECO:0007669"/>
    <property type="project" value="UniProtKB-UniRule"/>
</dbReference>
<evidence type="ECO:0000259" key="10">
    <source>
        <dbReference type="Pfam" id="PF00712"/>
    </source>
</evidence>
<dbReference type="InterPro" id="IPR022635">
    <property type="entry name" value="DNA_polIII_beta_C"/>
</dbReference>
<protein>
    <recommendedName>
        <fullName evidence="9">Beta sliding clamp</fullName>
    </recommendedName>
</protein>
<dbReference type="SMART" id="SM00480">
    <property type="entry name" value="POL3Bc"/>
    <property type="match status" value="1"/>
</dbReference>
<sequence>MKLIVLKTNLKEGLEKIERATSNNLILPILKNCLIESIDNKILFSATNLEIAITSFVSGKVIEEGALTAPVNTFLSIINNLLEERITIESENNNLIIKTSDYQAKIQGIKKEEFPIIPKISNNQDFIEIPSIILKEALESVIDSAQISGSRPELNGVLFDYQNIFLKIAATDSFRLSEKTINNSLFKSNIKQGFKIIIPIKTILEVIRLIKDTASKTIFYLDSNQVLFKIDDTEIISRLIDGEFPDYQVIIPQTIDTEIIIKKDKLINALKLVSIFTDRLNEIKISVLDNLKIISISSSSSTLGENEYLAPAKIKGQKVKIAFNWRFLLGGLKNIKSENVFLGFSGGTKPALIKSPEDNSYFYIVMPIKNSG</sequence>
<dbReference type="GO" id="GO:0009360">
    <property type="term" value="C:DNA polymerase III complex"/>
    <property type="evidence" value="ECO:0007669"/>
    <property type="project" value="InterPro"/>
</dbReference>
<comment type="subunit">
    <text evidence="9">Forms a ring-shaped head-to-tail homodimer around DNA.</text>
</comment>
<dbReference type="PANTHER" id="PTHR30478">
    <property type="entry name" value="DNA POLYMERASE III SUBUNIT BETA"/>
    <property type="match status" value="1"/>
</dbReference>
<accession>A0A2M6NS58</accession>
<dbReference type="InterPro" id="IPR046938">
    <property type="entry name" value="DNA_clamp_sf"/>
</dbReference>
<comment type="function">
    <text evidence="9">Confers DNA tethering and processivity to DNA polymerases and other proteins. Acts as a clamp, forming a ring around DNA (a reaction catalyzed by the clamp-loading complex) which diffuses in an ATP-independent manner freely and bidirectionally along dsDNA. Initially characterized for its ability to contact the catalytic subunit of DNA polymerase III (Pol III), a complex, multichain enzyme responsible for most of the replicative synthesis in bacteria; Pol III exhibits 3'-5' exonuclease proofreading activity. The beta chain is required for initiation of replication as well as for processivity of DNA replication.</text>
</comment>
<evidence type="ECO:0000259" key="12">
    <source>
        <dbReference type="Pfam" id="PF02768"/>
    </source>
</evidence>
<proteinExistence type="inferred from homology"/>
<dbReference type="SUPFAM" id="SSF55979">
    <property type="entry name" value="DNA clamp"/>
    <property type="match status" value="3"/>
</dbReference>
<feature type="domain" description="DNA polymerase III beta sliding clamp N-terminal" evidence="10">
    <location>
        <begin position="1"/>
        <end position="118"/>
    </location>
</feature>
<dbReference type="GO" id="GO:0005737">
    <property type="term" value="C:cytoplasm"/>
    <property type="evidence" value="ECO:0007669"/>
    <property type="project" value="UniProtKB-SubCell"/>
</dbReference>
<keyword evidence="4 9" id="KW-0808">Transferase</keyword>
<dbReference type="Gene3D" id="3.10.150.10">
    <property type="entry name" value="DNA Polymerase III, subunit A, domain 2"/>
    <property type="match status" value="1"/>
</dbReference>
<evidence type="ECO:0000256" key="8">
    <source>
        <dbReference type="ARBA" id="ARBA00023125"/>
    </source>
</evidence>
<comment type="subcellular location">
    <subcellularLocation>
        <location evidence="1 9">Cytoplasm</location>
    </subcellularLocation>
</comment>
<keyword evidence="7 9" id="KW-0239">DNA-directed DNA polymerase</keyword>
<keyword evidence="8" id="KW-0238">DNA-binding</keyword>
<evidence type="ECO:0000256" key="6">
    <source>
        <dbReference type="ARBA" id="ARBA00022705"/>
    </source>
</evidence>
<name>A0A2M6NS58_9BACT</name>
<dbReference type="Gene3D" id="3.70.10.10">
    <property type="match status" value="1"/>
</dbReference>
<gene>
    <name evidence="13" type="primary">dnaN</name>
    <name evidence="13" type="ORF">COU42_01330</name>
</gene>
<evidence type="ECO:0000256" key="1">
    <source>
        <dbReference type="ARBA" id="ARBA00004496"/>
    </source>
</evidence>
<evidence type="ECO:0000256" key="5">
    <source>
        <dbReference type="ARBA" id="ARBA00022695"/>
    </source>
</evidence>
<dbReference type="InterPro" id="IPR022634">
    <property type="entry name" value="DNA_polIII_beta_N"/>
</dbReference>
<comment type="similarity">
    <text evidence="2 9">Belongs to the beta sliding clamp family.</text>
</comment>
<keyword evidence="5 9" id="KW-0548">Nucleotidyltransferase</keyword>
<reference evidence="14" key="1">
    <citation type="submission" date="2017-09" db="EMBL/GenBank/DDBJ databases">
        <title>Depth-based differentiation of microbial function through sediment-hosted aquifers and enrichment of novel symbionts in the deep terrestrial subsurface.</title>
        <authorList>
            <person name="Probst A.J."/>
            <person name="Ladd B."/>
            <person name="Jarett J.K."/>
            <person name="Geller-Mcgrath D.E."/>
            <person name="Sieber C.M.K."/>
            <person name="Emerson J.B."/>
            <person name="Anantharaman K."/>
            <person name="Thomas B.C."/>
            <person name="Malmstrom R."/>
            <person name="Stieglmeier M."/>
            <person name="Klingl A."/>
            <person name="Woyke T."/>
            <person name="Ryan C.M."/>
            <person name="Banfield J.F."/>
        </authorList>
    </citation>
    <scope>NUCLEOTIDE SEQUENCE [LARGE SCALE GENOMIC DNA]</scope>
</reference>
<evidence type="ECO:0000313" key="13">
    <source>
        <dbReference type="EMBL" id="PIR72417.1"/>
    </source>
</evidence>
<feature type="domain" description="DNA polymerase III beta sliding clamp C-terminal" evidence="12">
    <location>
        <begin position="250"/>
        <end position="368"/>
    </location>
</feature>
<feature type="domain" description="DNA polymerase III beta sliding clamp central" evidence="11">
    <location>
        <begin position="129"/>
        <end position="246"/>
    </location>
</feature>
<dbReference type="NCBIfam" id="TIGR00663">
    <property type="entry name" value="dnan"/>
    <property type="match status" value="1"/>
</dbReference>